<organism evidence="2 3">
    <name type="scientific">Gaiella occulta</name>
    <dbReference type="NCBI Taxonomy" id="1002870"/>
    <lineage>
        <taxon>Bacteria</taxon>
        <taxon>Bacillati</taxon>
        <taxon>Actinomycetota</taxon>
        <taxon>Thermoleophilia</taxon>
        <taxon>Gaiellales</taxon>
        <taxon>Gaiellaceae</taxon>
        <taxon>Gaiella</taxon>
    </lineage>
</organism>
<dbReference type="AlphaFoldDB" id="A0A7M2YSV2"/>
<keyword evidence="1" id="KW-0812">Transmembrane</keyword>
<keyword evidence="3" id="KW-1185">Reference proteome</keyword>
<dbReference type="InterPro" id="IPR006750">
    <property type="entry name" value="YdcZ"/>
</dbReference>
<dbReference type="Pfam" id="PF04657">
    <property type="entry name" value="DMT_YdcZ"/>
    <property type="match status" value="1"/>
</dbReference>
<dbReference type="RefSeq" id="WP_181813743.1">
    <property type="nucleotide sequence ID" value="NZ_QQZY01000011.1"/>
</dbReference>
<dbReference type="PANTHER" id="PTHR34821">
    <property type="entry name" value="INNER MEMBRANE PROTEIN YDCZ"/>
    <property type="match status" value="1"/>
</dbReference>
<accession>A0A7M2YSV2</accession>
<feature type="transmembrane region" description="Helical" evidence="1">
    <location>
        <begin position="128"/>
        <end position="146"/>
    </location>
</feature>
<keyword evidence="1" id="KW-0472">Membrane</keyword>
<feature type="transmembrane region" description="Helical" evidence="1">
    <location>
        <begin position="6"/>
        <end position="24"/>
    </location>
</feature>
<proteinExistence type="predicted"/>
<evidence type="ECO:0008006" key="4">
    <source>
        <dbReference type="Google" id="ProtNLM"/>
    </source>
</evidence>
<dbReference type="GO" id="GO:0005886">
    <property type="term" value="C:plasma membrane"/>
    <property type="evidence" value="ECO:0007669"/>
    <property type="project" value="TreeGrafter"/>
</dbReference>
<reference evidence="2 3" key="1">
    <citation type="submission" date="2018-07" db="EMBL/GenBank/DDBJ databases">
        <title>High-quality-draft genome sequence of Gaiella occulta.</title>
        <authorList>
            <person name="Severino R."/>
            <person name="Froufe H.J.C."/>
            <person name="Rainey F.A."/>
            <person name="Barroso C."/>
            <person name="Albuquerque L."/>
            <person name="Lobo-Da-Cunha A."/>
            <person name="Da Costa M.S."/>
            <person name="Egas C."/>
        </authorList>
    </citation>
    <scope>NUCLEOTIDE SEQUENCE [LARGE SCALE GENOMIC DNA]</scope>
    <source>
        <strain evidence="2 3">F2-233</strain>
    </source>
</reference>
<gene>
    <name evidence="2" type="ORF">Gocc_3037</name>
</gene>
<protein>
    <recommendedName>
        <fullName evidence="4">DMT family transporter</fullName>
    </recommendedName>
</protein>
<comment type="caution">
    <text evidence="2">The sequence shown here is derived from an EMBL/GenBank/DDBJ whole genome shotgun (WGS) entry which is preliminary data.</text>
</comment>
<feature type="transmembrane region" description="Helical" evidence="1">
    <location>
        <begin position="36"/>
        <end position="60"/>
    </location>
</feature>
<reference evidence="3" key="2">
    <citation type="journal article" date="2019" name="MicrobiologyOpen">
        <title>High-quality draft genome sequence of Gaiella occulta isolated from a 150 meter deep mineral water borehole and comparison with the genome sequences of other deep-branching lineages of the phylum Actinobacteria.</title>
        <authorList>
            <person name="Severino R."/>
            <person name="Froufe H.J.C."/>
            <person name="Barroso C."/>
            <person name="Albuquerque L."/>
            <person name="Lobo-da-Cunha A."/>
            <person name="da Costa M.S."/>
            <person name="Egas C."/>
        </authorList>
    </citation>
    <scope>NUCLEOTIDE SEQUENCE [LARGE SCALE GENOMIC DNA]</scope>
    <source>
        <strain evidence="3">F2-233</strain>
    </source>
</reference>
<evidence type="ECO:0000313" key="3">
    <source>
        <dbReference type="Proteomes" id="UP000254134"/>
    </source>
</evidence>
<name>A0A7M2YSV2_9ACTN</name>
<dbReference type="EMBL" id="QQZY01000011">
    <property type="protein sequence ID" value="RDI73242.1"/>
    <property type="molecule type" value="Genomic_DNA"/>
</dbReference>
<dbReference type="PANTHER" id="PTHR34821:SF2">
    <property type="entry name" value="INNER MEMBRANE PROTEIN YDCZ"/>
    <property type="match status" value="1"/>
</dbReference>
<sequence length="148" mass="14803">MGSTGVAASFAFAAGLGGAVQIAVQGRLGDRIGSVEALACAVVVGAATALVVVLVARRSLDGLRAGFAGPKWLLLGGLMSALIVLSITVAGPRIGIVATTALLIVGQFSLATAIDRFGWFGVQQVPLAWPRLLGLALLAAGAALTLKR</sequence>
<keyword evidence="1" id="KW-1133">Transmembrane helix</keyword>
<evidence type="ECO:0000313" key="2">
    <source>
        <dbReference type="EMBL" id="RDI73242.1"/>
    </source>
</evidence>
<evidence type="ECO:0000256" key="1">
    <source>
        <dbReference type="SAM" id="Phobius"/>
    </source>
</evidence>
<feature type="transmembrane region" description="Helical" evidence="1">
    <location>
        <begin position="72"/>
        <end position="90"/>
    </location>
</feature>
<dbReference type="Proteomes" id="UP000254134">
    <property type="component" value="Unassembled WGS sequence"/>
</dbReference>